<dbReference type="AlphaFoldDB" id="A0A3P6NX55"/>
<dbReference type="EMBL" id="UYRU01001371">
    <property type="protein sequence ID" value="VDK31546.1"/>
    <property type="molecule type" value="Genomic_DNA"/>
</dbReference>
<dbReference type="Proteomes" id="UP000281553">
    <property type="component" value="Unassembled WGS sequence"/>
</dbReference>
<dbReference type="GO" id="GO:0070221">
    <property type="term" value="P:sulfide oxidation, using sulfide:quinone oxidoreductase"/>
    <property type="evidence" value="ECO:0007669"/>
    <property type="project" value="TreeGrafter"/>
</dbReference>
<dbReference type="PANTHER" id="PTHR10632:SF2">
    <property type="entry name" value="SULFIDE:QUINONE OXIDOREDUCTASE, MITOCHONDRIAL"/>
    <property type="match status" value="1"/>
</dbReference>
<organism evidence="1 2">
    <name type="scientific">Dibothriocephalus latus</name>
    <name type="common">Fish tapeworm</name>
    <name type="synonym">Diphyllobothrium latum</name>
    <dbReference type="NCBI Taxonomy" id="60516"/>
    <lineage>
        <taxon>Eukaryota</taxon>
        <taxon>Metazoa</taxon>
        <taxon>Spiralia</taxon>
        <taxon>Lophotrochozoa</taxon>
        <taxon>Platyhelminthes</taxon>
        <taxon>Cestoda</taxon>
        <taxon>Eucestoda</taxon>
        <taxon>Diphyllobothriidea</taxon>
        <taxon>Diphyllobothriidae</taxon>
        <taxon>Dibothriocephalus</taxon>
    </lineage>
</organism>
<name>A0A3P6NX55_DIBLA</name>
<reference evidence="1 2" key="1">
    <citation type="submission" date="2018-11" db="EMBL/GenBank/DDBJ databases">
        <authorList>
            <consortium name="Pathogen Informatics"/>
        </authorList>
    </citation>
    <scope>NUCLEOTIDE SEQUENCE [LARGE SCALE GENOMIC DNA]</scope>
</reference>
<dbReference type="GO" id="GO:0005739">
    <property type="term" value="C:mitochondrion"/>
    <property type="evidence" value="ECO:0007669"/>
    <property type="project" value="TreeGrafter"/>
</dbReference>
<dbReference type="InterPro" id="IPR015904">
    <property type="entry name" value="Sulphide_quinone_reductase"/>
</dbReference>
<sequence length="197" mass="22476">MNVYRVNISRLKPVKQQARGSMVRALDSGRKGCELKSPLDALKEDPRVCSNYSPEYMLKTLRAFENFKTGTAVFTFPKPPIKCAGAPLKAIHVQHRYYLRMQFTIYNPALPQTLLTYTALTYAANDYYALCLRTFSLPDTSHLSHSAVADDCTAEIRYTQITSSTTRPRTQETPVHFPKPHYVIMHHAKNQKTYPCI</sequence>
<dbReference type="GO" id="GO:0070224">
    <property type="term" value="F:sulfide:quinone oxidoreductase activity"/>
    <property type="evidence" value="ECO:0007669"/>
    <property type="project" value="TreeGrafter"/>
</dbReference>
<dbReference type="OrthoDB" id="5376590at2759"/>
<accession>A0A3P6NX55</accession>
<evidence type="ECO:0000313" key="1">
    <source>
        <dbReference type="EMBL" id="VDK31546.1"/>
    </source>
</evidence>
<dbReference type="InterPro" id="IPR036188">
    <property type="entry name" value="FAD/NAD-bd_sf"/>
</dbReference>
<protein>
    <submittedName>
        <fullName evidence="1">Uncharacterized protein</fullName>
    </submittedName>
</protein>
<proteinExistence type="predicted"/>
<evidence type="ECO:0000313" key="2">
    <source>
        <dbReference type="Proteomes" id="UP000281553"/>
    </source>
</evidence>
<dbReference type="GO" id="GO:0071949">
    <property type="term" value="F:FAD binding"/>
    <property type="evidence" value="ECO:0007669"/>
    <property type="project" value="TreeGrafter"/>
</dbReference>
<keyword evidence="2" id="KW-1185">Reference proteome</keyword>
<gene>
    <name evidence="1" type="ORF">DILT_LOCUS347</name>
</gene>
<dbReference type="PANTHER" id="PTHR10632">
    <property type="entry name" value="SULFIDE:QUINONE OXIDOREDUCTASE"/>
    <property type="match status" value="1"/>
</dbReference>
<dbReference type="SUPFAM" id="SSF51905">
    <property type="entry name" value="FAD/NAD(P)-binding domain"/>
    <property type="match status" value="1"/>
</dbReference>